<dbReference type="EMBL" id="GELH01000846">
    <property type="protein sequence ID" value="JAS03426.1"/>
    <property type="molecule type" value="Transcribed_RNA"/>
</dbReference>
<protein>
    <submittedName>
        <fullName evidence="2">Uncharacterized protein</fullName>
    </submittedName>
</protein>
<evidence type="ECO:0000256" key="1">
    <source>
        <dbReference type="SAM" id="MobiDB-lite"/>
    </source>
</evidence>
<reference evidence="2" key="1">
    <citation type="submission" date="2016-03" db="EMBL/GenBank/DDBJ databases">
        <authorList>
            <person name="Ploux O."/>
        </authorList>
    </citation>
    <scope>NUCLEOTIDE SEQUENCE</scope>
    <source>
        <tissue evidence="2">Mantle</tissue>
    </source>
</reference>
<accession>A0A194ANI9</accession>
<dbReference type="EMBL" id="GELH01000925">
    <property type="protein sequence ID" value="JAS03347.1"/>
    <property type="molecule type" value="Transcribed_RNA"/>
</dbReference>
<sequence>MPLFRSNSQEERSKQFDTHFHPEKNVVQGIDVTKLPRQHSMQKPGIHMPKLLAMTGGANAGTGKPPLQRTRSESVGSESDPASPLPSGGSLSSNVAAGGFFASAFQTRRLSSDQMIKHEFDFK</sequence>
<dbReference type="EMBL" id="GELH01000845">
    <property type="protein sequence ID" value="JAS03427.1"/>
    <property type="molecule type" value="Transcribed_RNA"/>
</dbReference>
<dbReference type="EMBL" id="GELH01000926">
    <property type="protein sequence ID" value="JAS03346.1"/>
    <property type="molecule type" value="Transcribed_RNA"/>
</dbReference>
<proteinExistence type="predicted"/>
<dbReference type="AlphaFoldDB" id="A0A194ANI9"/>
<evidence type="ECO:0000313" key="2">
    <source>
        <dbReference type="EMBL" id="JAS03346.1"/>
    </source>
</evidence>
<name>A0A194ANI9_PINFU</name>
<feature type="region of interest" description="Disordered" evidence="1">
    <location>
        <begin position="1"/>
        <end position="93"/>
    </location>
</feature>
<organism evidence="2">
    <name type="scientific">Pinctada fucata</name>
    <name type="common">Akoya pearl oyster</name>
    <name type="synonym">Pinctada imbricata fucata</name>
    <dbReference type="NCBI Taxonomy" id="50426"/>
    <lineage>
        <taxon>Eukaryota</taxon>
        <taxon>Metazoa</taxon>
        <taxon>Spiralia</taxon>
        <taxon>Lophotrochozoa</taxon>
        <taxon>Mollusca</taxon>
        <taxon>Bivalvia</taxon>
        <taxon>Autobranchia</taxon>
        <taxon>Pteriomorphia</taxon>
        <taxon>Pterioida</taxon>
        <taxon>Pterioidea</taxon>
        <taxon>Pteriidae</taxon>
        <taxon>Pinctada</taxon>
    </lineage>
</organism>
<feature type="compositionally biased region" description="Basic and acidic residues" evidence="1">
    <location>
        <begin position="8"/>
        <end position="24"/>
    </location>
</feature>